<dbReference type="PATRIC" id="fig|220754.4.peg.120"/>
<accession>A0A0C2SFT3</accession>
<dbReference type="Pfam" id="PF03807">
    <property type="entry name" value="F420_oxidored"/>
    <property type="match status" value="1"/>
</dbReference>
<dbReference type="RefSeq" id="WP_041053549.1">
    <property type="nucleotide sequence ID" value="NZ_JXRR01000001.1"/>
</dbReference>
<evidence type="ECO:0000256" key="1">
    <source>
        <dbReference type="ARBA" id="ARBA00004496"/>
    </source>
</evidence>
<name>A0A0C2SFT3_9BACL</name>
<protein>
    <recommendedName>
        <fullName evidence="9 10">Pyrroline-5-carboxylate reductase</fullName>
        <shortName evidence="9">P5C reductase</shortName>
        <shortName evidence="9">P5CR</shortName>
        <ecNumber evidence="9 10">1.5.1.2</ecNumber>
    </recommendedName>
    <alternativeName>
        <fullName evidence="9">PCA reductase</fullName>
    </alternativeName>
</protein>
<keyword evidence="16" id="KW-1185">Reference proteome</keyword>
<comment type="catalytic activity">
    <reaction evidence="9 12">
        <text>L-proline + NADP(+) = (S)-1-pyrroline-5-carboxylate + NADPH + 2 H(+)</text>
        <dbReference type="Rhea" id="RHEA:14109"/>
        <dbReference type="ChEBI" id="CHEBI:15378"/>
        <dbReference type="ChEBI" id="CHEBI:17388"/>
        <dbReference type="ChEBI" id="CHEBI:57783"/>
        <dbReference type="ChEBI" id="CHEBI:58349"/>
        <dbReference type="ChEBI" id="CHEBI:60039"/>
        <dbReference type="EC" id="1.5.1.2"/>
    </reaction>
</comment>
<keyword evidence="5 9" id="KW-0641">Proline biosynthesis</keyword>
<dbReference type="InterPro" id="IPR000304">
    <property type="entry name" value="Pyrroline-COOH_reductase"/>
</dbReference>
<proteinExistence type="inferred from homology"/>
<dbReference type="PANTHER" id="PTHR11645:SF0">
    <property type="entry name" value="PYRROLINE-5-CARBOXYLATE REDUCTASE 3"/>
    <property type="match status" value="1"/>
</dbReference>
<feature type="domain" description="Pyrroline-5-carboxylate reductase catalytic N-terminal" evidence="13">
    <location>
        <begin position="4"/>
        <end position="99"/>
    </location>
</feature>
<dbReference type="InterPro" id="IPR008927">
    <property type="entry name" value="6-PGluconate_DH-like_C_sf"/>
</dbReference>
<dbReference type="GO" id="GO:0055129">
    <property type="term" value="P:L-proline biosynthetic process"/>
    <property type="evidence" value="ECO:0007669"/>
    <property type="project" value="UniProtKB-UniRule"/>
</dbReference>
<feature type="binding site" evidence="11">
    <location>
        <position position="36"/>
    </location>
    <ligand>
        <name>NADP(+)</name>
        <dbReference type="ChEBI" id="CHEBI:58349"/>
    </ligand>
</feature>
<dbReference type="GO" id="GO:0005737">
    <property type="term" value="C:cytoplasm"/>
    <property type="evidence" value="ECO:0007669"/>
    <property type="project" value="UniProtKB-SubCell"/>
</dbReference>
<evidence type="ECO:0000256" key="9">
    <source>
        <dbReference type="HAMAP-Rule" id="MF_01925"/>
    </source>
</evidence>
<reference evidence="15 16" key="1">
    <citation type="submission" date="2015-01" db="EMBL/GenBank/DDBJ databases">
        <title>Jeotgalibacillus campisalis genome sequencing.</title>
        <authorList>
            <person name="Goh K.M."/>
            <person name="Chan K.-G."/>
            <person name="Yaakop A.S."/>
            <person name="Ee R."/>
            <person name="Gan H.M."/>
            <person name="Chan C.S."/>
        </authorList>
    </citation>
    <scope>NUCLEOTIDE SEQUENCE [LARGE SCALE GENOMIC DNA]</scope>
    <source>
        <strain evidence="15 16">SF-57</strain>
    </source>
</reference>
<evidence type="ECO:0000256" key="6">
    <source>
        <dbReference type="ARBA" id="ARBA00022857"/>
    </source>
</evidence>
<comment type="similarity">
    <text evidence="2 9 12">Belongs to the pyrroline-5-carboxylate reductase family.</text>
</comment>
<dbReference type="Pfam" id="PF14748">
    <property type="entry name" value="P5CR_dimer"/>
    <property type="match status" value="1"/>
</dbReference>
<dbReference type="Gene3D" id="1.10.3730.10">
    <property type="entry name" value="ProC C-terminal domain-like"/>
    <property type="match status" value="1"/>
</dbReference>
<dbReference type="InterPro" id="IPR036291">
    <property type="entry name" value="NAD(P)-bd_dom_sf"/>
</dbReference>
<comment type="pathway">
    <text evidence="9 12">Amino-acid biosynthesis; L-proline biosynthesis; L-proline from L-glutamate 5-semialdehyde: step 1/1.</text>
</comment>
<evidence type="ECO:0000313" key="15">
    <source>
        <dbReference type="EMBL" id="KIL52789.1"/>
    </source>
</evidence>
<dbReference type="EC" id="1.5.1.2" evidence="9 10"/>
<comment type="subcellular location">
    <subcellularLocation>
        <location evidence="1 9">Cytoplasm</location>
    </subcellularLocation>
</comment>
<dbReference type="FunFam" id="1.10.3730.10:FF:000001">
    <property type="entry name" value="Pyrroline-5-carboxylate reductase"/>
    <property type="match status" value="1"/>
</dbReference>
<keyword evidence="7 9" id="KW-0560">Oxidoreductase</keyword>
<comment type="function">
    <text evidence="8 9">Catalyzes the reduction of 1-pyrroline-5-carboxylate (PCA) to L-proline.</text>
</comment>
<evidence type="ECO:0000256" key="4">
    <source>
        <dbReference type="ARBA" id="ARBA00022605"/>
    </source>
</evidence>
<keyword evidence="3 9" id="KW-0963">Cytoplasm</keyword>
<dbReference type="PIRSF" id="PIRSF000193">
    <property type="entry name" value="Pyrrol-5-carb_rd"/>
    <property type="match status" value="1"/>
</dbReference>
<dbReference type="InterPro" id="IPR028939">
    <property type="entry name" value="P5C_Rdtase_cat_N"/>
</dbReference>
<feature type="binding site" evidence="11">
    <location>
        <position position="57"/>
    </location>
    <ligand>
        <name>NADPH</name>
        <dbReference type="ChEBI" id="CHEBI:57783"/>
    </ligand>
</feature>
<dbReference type="GO" id="GO:0004735">
    <property type="term" value="F:pyrroline-5-carboxylate reductase activity"/>
    <property type="evidence" value="ECO:0007669"/>
    <property type="project" value="UniProtKB-UniRule"/>
</dbReference>
<dbReference type="HAMAP" id="MF_01925">
    <property type="entry name" value="P5C_reductase"/>
    <property type="match status" value="1"/>
</dbReference>
<evidence type="ECO:0000256" key="8">
    <source>
        <dbReference type="ARBA" id="ARBA00058118"/>
    </source>
</evidence>
<gene>
    <name evidence="9" type="primary">proC</name>
    <name evidence="15" type="ORF">KR50_01180</name>
</gene>
<dbReference type="InterPro" id="IPR053790">
    <property type="entry name" value="P5CR-like_CS"/>
</dbReference>
<dbReference type="SUPFAM" id="SSF51735">
    <property type="entry name" value="NAD(P)-binding Rossmann-fold domains"/>
    <property type="match status" value="1"/>
</dbReference>
<keyword evidence="4 9" id="KW-0028">Amino-acid biosynthesis</keyword>
<dbReference type="AlphaFoldDB" id="A0A0C2SFT3"/>
<dbReference type="FunFam" id="3.40.50.720:FF:000190">
    <property type="entry name" value="Pyrroline-5-carboxylate reductase"/>
    <property type="match status" value="1"/>
</dbReference>
<evidence type="ECO:0000256" key="7">
    <source>
        <dbReference type="ARBA" id="ARBA00023002"/>
    </source>
</evidence>
<feature type="domain" description="Pyrroline-5-carboxylate reductase dimerisation" evidence="14">
    <location>
        <begin position="162"/>
        <end position="265"/>
    </location>
</feature>
<comment type="caution">
    <text evidence="15">The sequence shown here is derived from an EMBL/GenBank/DDBJ whole genome shotgun (WGS) entry which is preliminary data.</text>
</comment>
<dbReference type="InterPro" id="IPR029036">
    <property type="entry name" value="P5CR_dimer"/>
</dbReference>
<dbReference type="PROSITE" id="PS00521">
    <property type="entry name" value="P5CR"/>
    <property type="match status" value="1"/>
</dbReference>
<evidence type="ECO:0000256" key="10">
    <source>
        <dbReference type="NCBIfam" id="TIGR00112"/>
    </source>
</evidence>
<evidence type="ECO:0000256" key="5">
    <source>
        <dbReference type="ARBA" id="ARBA00022650"/>
    </source>
</evidence>
<sequence length="269" mass="28727">MNKKIGFIGCGKMAQAMIAGIVRSELIAPDKIIVSSRTNETLEHAAMKYGVRPAQTNQQAAREADILFLGITPDLHRTIIEEIKESIQEHTVIVTIAAGLSTSKIVELFSKNVKVVRSMPNTPSLAGAGMSALCANEWVTSGELDAVMELFQSFGKVEVISEALMDAIPAISGSSPAYVYMMIEAMADGGVKQGLKRDQAYRLAAQAVYGAAKMVLDTNLHPGILKDQVCSPGGATIEAVSALEKEGFRSAILHAMESCTDKVKDLGKD</sequence>
<feature type="binding site" evidence="11">
    <location>
        <begin position="8"/>
        <end position="13"/>
    </location>
    <ligand>
        <name>NADP(+)</name>
        <dbReference type="ChEBI" id="CHEBI:58349"/>
    </ligand>
</feature>
<dbReference type="EMBL" id="JXRR01000001">
    <property type="protein sequence ID" value="KIL52789.1"/>
    <property type="molecule type" value="Genomic_DNA"/>
</dbReference>
<dbReference type="NCBIfam" id="TIGR00112">
    <property type="entry name" value="proC"/>
    <property type="match status" value="1"/>
</dbReference>
<dbReference type="SUPFAM" id="SSF48179">
    <property type="entry name" value="6-phosphogluconate dehydrogenase C-terminal domain-like"/>
    <property type="match status" value="1"/>
</dbReference>
<dbReference type="Gene3D" id="3.40.50.720">
    <property type="entry name" value="NAD(P)-binding Rossmann-like Domain"/>
    <property type="match status" value="1"/>
</dbReference>
<keyword evidence="6 9" id="KW-0521">NADP</keyword>
<evidence type="ECO:0000259" key="14">
    <source>
        <dbReference type="Pfam" id="PF14748"/>
    </source>
</evidence>
<evidence type="ECO:0000313" key="16">
    <source>
        <dbReference type="Proteomes" id="UP000031972"/>
    </source>
</evidence>
<organism evidence="15 16">
    <name type="scientific">Jeotgalibacillus campisalis</name>
    <dbReference type="NCBI Taxonomy" id="220754"/>
    <lineage>
        <taxon>Bacteria</taxon>
        <taxon>Bacillati</taxon>
        <taxon>Bacillota</taxon>
        <taxon>Bacilli</taxon>
        <taxon>Bacillales</taxon>
        <taxon>Caryophanaceae</taxon>
        <taxon>Jeotgalibacillus</taxon>
    </lineage>
</organism>
<dbReference type="PANTHER" id="PTHR11645">
    <property type="entry name" value="PYRROLINE-5-CARBOXYLATE REDUCTASE"/>
    <property type="match status" value="1"/>
</dbReference>
<evidence type="ECO:0000256" key="2">
    <source>
        <dbReference type="ARBA" id="ARBA00005525"/>
    </source>
</evidence>
<comment type="catalytic activity">
    <reaction evidence="9">
        <text>L-proline + NAD(+) = (S)-1-pyrroline-5-carboxylate + NADH + 2 H(+)</text>
        <dbReference type="Rhea" id="RHEA:14105"/>
        <dbReference type="ChEBI" id="CHEBI:15378"/>
        <dbReference type="ChEBI" id="CHEBI:17388"/>
        <dbReference type="ChEBI" id="CHEBI:57540"/>
        <dbReference type="ChEBI" id="CHEBI:57945"/>
        <dbReference type="ChEBI" id="CHEBI:60039"/>
        <dbReference type="EC" id="1.5.1.2"/>
    </reaction>
</comment>
<dbReference type="UniPathway" id="UPA00098">
    <property type="reaction ID" value="UER00361"/>
</dbReference>
<evidence type="ECO:0000256" key="11">
    <source>
        <dbReference type="PIRSR" id="PIRSR000193-1"/>
    </source>
</evidence>
<evidence type="ECO:0000259" key="13">
    <source>
        <dbReference type="Pfam" id="PF03807"/>
    </source>
</evidence>
<evidence type="ECO:0000256" key="12">
    <source>
        <dbReference type="RuleBase" id="RU003903"/>
    </source>
</evidence>
<evidence type="ECO:0000256" key="3">
    <source>
        <dbReference type="ARBA" id="ARBA00022490"/>
    </source>
</evidence>
<dbReference type="OrthoDB" id="9805754at2"/>
<dbReference type="Proteomes" id="UP000031972">
    <property type="component" value="Unassembled WGS sequence"/>
</dbReference>